<dbReference type="EMBL" id="CM001475">
    <property type="protein sequence ID" value="EIC31282.1"/>
    <property type="molecule type" value="Genomic_DNA"/>
</dbReference>
<reference evidence="1 2" key="1">
    <citation type="journal article" date="2013" name="Genome Announc.">
        <title>Genome Sequence of the Obligate Gammaproteobacterial Methanotroph Methylomicrobium album Strain BG8.</title>
        <authorList>
            <person name="Kits K.D."/>
            <person name="Kalyuzhnaya M.G."/>
            <person name="Klotz M.G."/>
            <person name="Jetten M.S."/>
            <person name="Op den Camp H.J."/>
            <person name="Vuilleumier S."/>
            <person name="Bringel F."/>
            <person name="Dispirito A.A."/>
            <person name="Murrell J.C."/>
            <person name="Bruce D."/>
            <person name="Cheng J.F."/>
            <person name="Copeland A."/>
            <person name="Goodwin L."/>
            <person name="Hauser L."/>
            <person name="Lajus A."/>
            <person name="Land M.L."/>
            <person name="Lapidus A."/>
            <person name="Lucas S."/>
            <person name="Medigue C."/>
            <person name="Pitluck S."/>
            <person name="Woyke T."/>
            <person name="Zeytun A."/>
            <person name="Stein L.Y."/>
        </authorList>
    </citation>
    <scope>NUCLEOTIDE SEQUENCE [LARGE SCALE GENOMIC DNA]</scope>
    <source>
        <strain evidence="1 2">BG8</strain>
    </source>
</reference>
<keyword evidence="2" id="KW-1185">Reference proteome</keyword>
<dbReference type="HOGENOM" id="CLU_2936271_0_0_6"/>
<organism evidence="1 2">
    <name type="scientific">Methylomicrobium album BG8</name>
    <dbReference type="NCBI Taxonomy" id="686340"/>
    <lineage>
        <taxon>Bacteria</taxon>
        <taxon>Pseudomonadati</taxon>
        <taxon>Pseudomonadota</taxon>
        <taxon>Gammaproteobacteria</taxon>
        <taxon>Methylococcales</taxon>
        <taxon>Methylococcaceae</taxon>
        <taxon>Methylomicrobium</taxon>
    </lineage>
</organism>
<dbReference type="STRING" id="686340.Metal_3635"/>
<dbReference type="AlphaFoldDB" id="H8GH07"/>
<protein>
    <submittedName>
        <fullName evidence="1">Uncharacterized protein</fullName>
    </submittedName>
</protein>
<sequence length="60" mass="6586">MKMKTRKSLLHEAPTWADAWDTTLLCAGEREAARLADAEDLAVIFPDNLMAANIFIVPAA</sequence>
<evidence type="ECO:0000313" key="2">
    <source>
        <dbReference type="Proteomes" id="UP000005090"/>
    </source>
</evidence>
<gene>
    <name evidence="1" type="ORF">Metal_3635</name>
</gene>
<accession>H8GH07</accession>
<evidence type="ECO:0000313" key="1">
    <source>
        <dbReference type="EMBL" id="EIC31282.1"/>
    </source>
</evidence>
<dbReference type="Proteomes" id="UP000005090">
    <property type="component" value="Chromosome"/>
</dbReference>
<name>H8GH07_METAL</name>
<proteinExistence type="predicted"/>